<dbReference type="InterPro" id="IPR012334">
    <property type="entry name" value="Pectin_lyas_fold"/>
</dbReference>
<comment type="caution">
    <text evidence="2">The sequence shown here is derived from an EMBL/GenBank/DDBJ whole genome shotgun (WGS) entry which is preliminary data.</text>
</comment>
<feature type="non-terminal residue" evidence="2">
    <location>
        <position position="1"/>
    </location>
</feature>
<proteinExistence type="predicted"/>
<dbReference type="InterPro" id="IPR039448">
    <property type="entry name" value="Beta_helix"/>
</dbReference>
<evidence type="ECO:0000313" key="2">
    <source>
        <dbReference type="EMBL" id="GAG46141.1"/>
    </source>
</evidence>
<dbReference type="SUPFAM" id="SSF51126">
    <property type="entry name" value="Pectin lyase-like"/>
    <property type="match status" value="1"/>
</dbReference>
<gene>
    <name evidence="2" type="ORF">S01H1_81917</name>
</gene>
<feature type="domain" description="Right handed beta helix" evidence="1">
    <location>
        <begin position="34"/>
        <end position="151"/>
    </location>
</feature>
<dbReference type="SMART" id="SM00710">
    <property type="entry name" value="PbH1"/>
    <property type="match status" value="4"/>
</dbReference>
<organism evidence="2">
    <name type="scientific">marine sediment metagenome</name>
    <dbReference type="NCBI Taxonomy" id="412755"/>
    <lineage>
        <taxon>unclassified sequences</taxon>
        <taxon>metagenomes</taxon>
        <taxon>ecological metagenomes</taxon>
    </lineage>
</organism>
<evidence type="ECO:0000259" key="1">
    <source>
        <dbReference type="Pfam" id="PF13229"/>
    </source>
</evidence>
<reference evidence="2" key="1">
    <citation type="journal article" date="2014" name="Front. Microbiol.">
        <title>High frequency of phylogenetically diverse reductive dehalogenase-homologous genes in deep subseafloor sedimentary metagenomes.</title>
        <authorList>
            <person name="Kawai M."/>
            <person name="Futagami T."/>
            <person name="Toyoda A."/>
            <person name="Takaki Y."/>
            <person name="Nishi S."/>
            <person name="Hori S."/>
            <person name="Arai W."/>
            <person name="Tsubouchi T."/>
            <person name="Morono Y."/>
            <person name="Uchiyama I."/>
            <person name="Ito T."/>
            <person name="Fujiyama A."/>
            <person name="Inagaki F."/>
            <person name="Takami H."/>
        </authorList>
    </citation>
    <scope>NUCLEOTIDE SEQUENCE</scope>
    <source>
        <strain evidence="2">Expedition CK06-06</strain>
    </source>
</reference>
<dbReference type="Pfam" id="PF13229">
    <property type="entry name" value="Beta_helix"/>
    <property type="match status" value="1"/>
</dbReference>
<dbReference type="AlphaFoldDB" id="X0ZCM6"/>
<dbReference type="InterPro" id="IPR006626">
    <property type="entry name" value="PbH1"/>
</dbReference>
<feature type="non-terminal residue" evidence="2">
    <location>
        <position position="202"/>
    </location>
</feature>
<name>X0ZCM6_9ZZZZ</name>
<dbReference type="InterPro" id="IPR011050">
    <property type="entry name" value="Pectin_lyase_fold/virulence"/>
</dbReference>
<protein>
    <recommendedName>
        <fullName evidence="1">Right handed beta helix domain-containing protein</fullName>
    </recommendedName>
</protein>
<accession>X0ZCM6</accession>
<dbReference type="EMBL" id="BARS01055485">
    <property type="protein sequence ID" value="GAG46141.1"/>
    <property type="molecule type" value="Genomic_DNA"/>
</dbReference>
<sequence length="202" mass="20491">FETARFDHTTAPGLTLRGAGTDATVLDGLGQRDAVLILNASGITVEHLGLRNGVPASAYLFNARDARFRNVAVSLGGIGIHIDTGSTAEIRDSQVTDAARDGILIRRGSSAAIIGSNIRGNGGAGVSAVGDIGRVLLSGSHLAANQGPGFFAGRTPCQLLPPGSVEAPACFLANPGAFIASGDYSLDANTIEDNGSTGVVFF</sequence>
<dbReference type="Gene3D" id="2.160.20.10">
    <property type="entry name" value="Single-stranded right-handed beta-helix, Pectin lyase-like"/>
    <property type="match status" value="1"/>
</dbReference>